<feature type="compositionally biased region" description="Low complexity" evidence="1">
    <location>
        <begin position="251"/>
        <end position="263"/>
    </location>
</feature>
<evidence type="ECO:0000256" key="1">
    <source>
        <dbReference type="SAM" id="MobiDB-lite"/>
    </source>
</evidence>
<evidence type="ECO:0000313" key="3">
    <source>
        <dbReference type="Proteomes" id="UP001295423"/>
    </source>
</evidence>
<feature type="region of interest" description="Disordered" evidence="1">
    <location>
        <begin position="711"/>
        <end position="730"/>
    </location>
</feature>
<organism evidence="2 3">
    <name type="scientific">Cylindrotheca closterium</name>
    <dbReference type="NCBI Taxonomy" id="2856"/>
    <lineage>
        <taxon>Eukaryota</taxon>
        <taxon>Sar</taxon>
        <taxon>Stramenopiles</taxon>
        <taxon>Ochrophyta</taxon>
        <taxon>Bacillariophyta</taxon>
        <taxon>Bacillariophyceae</taxon>
        <taxon>Bacillariophycidae</taxon>
        <taxon>Bacillariales</taxon>
        <taxon>Bacillariaceae</taxon>
        <taxon>Cylindrotheca</taxon>
    </lineage>
</organism>
<dbReference type="Proteomes" id="UP001295423">
    <property type="component" value="Unassembled WGS sequence"/>
</dbReference>
<evidence type="ECO:0000313" key="2">
    <source>
        <dbReference type="EMBL" id="CAJ1947877.1"/>
    </source>
</evidence>
<feature type="region of interest" description="Disordered" evidence="1">
    <location>
        <begin position="632"/>
        <end position="694"/>
    </location>
</feature>
<feature type="region of interest" description="Disordered" evidence="1">
    <location>
        <begin position="142"/>
        <end position="168"/>
    </location>
</feature>
<keyword evidence="3" id="KW-1185">Reference proteome</keyword>
<feature type="region of interest" description="Disordered" evidence="1">
    <location>
        <begin position="23"/>
        <end position="70"/>
    </location>
</feature>
<feature type="compositionally biased region" description="Low complexity" evidence="1">
    <location>
        <begin position="721"/>
        <end position="730"/>
    </location>
</feature>
<feature type="compositionally biased region" description="Low complexity" evidence="1">
    <location>
        <begin position="299"/>
        <end position="338"/>
    </location>
</feature>
<reference evidence="2" key="1">
    <citation type="submission" date="2023-08" db="EMBL/GenBank/DDBJ databases">
        <authorList>
            <person name="Audoor S."/>
            <person name="Bilcke G."/>
        </authorList>
    </citation>
    <scope>NUCLEOTIDE SEQUENCE</scope>
</reference>
<name>A0AAD2FNX7_9STRA</name>
<feature type="compositionally biased region" description="Low complexity" evidence="1">
    <location>
        <begin position="678"/>
        <end position="690"/>
    </location>
</feature>
<dbReference type="AlphaFoldDB" id="A0AAD2FNX7"/>
<comment type="caution">
    <text evidence="2">The sequence shown here is derived from an EMBL/GenBank/DDBJ whole genome shotgun (WGS) entry which is preliminary data.</text>
</comment>
<dbReference type="EMBL" id="CAKOGP040001736">
    <property type="protein sequence ID" value="CAJ1947877.1"/>
    <property type="molecule type" value="Genomic_DNA"/>
</dbReference>
<feature type="region of interest" description="Disordered" evidence="1">
    <location>
        <begin position="443"/>
        <end position="465"/>
    </location>
</feature>
<feature type="compositionally biased region" description="Acidic residues" evidence="1">
    <location>
        <begin position="666"/>
        <end position="677"/>
    </location>
</feature>
<proteinExistence type="predicted"/>
<accession>A0AAD2FNX7</accession>
<feature type="compositionally biased region" description="Polar residues" evidence="1">
    <location>
        <begin position="636"/>
        <end position="660"/>
    </location>
</feature>
<evidence type="ECO:0008006" key="4">
    <source>
        <dbReference type="Google" id="ProtNLM"/>
    </source>
</evidence>
<feature type="region of interest" description="Disordered" evidence="1">
    <location>
        <begin position="221"/>
        <end position="273"/>
    </location>
</feature>
<feature type="compositionally biased region" description="Acidic residues" evidence="1">
    <location>
        <begin position="443"/>
        <end position="453"/>
    </location>
</feature>
<feature type="compositionally biased region" description="Basic residues" evidence="1">
    <location>
        <begin position="149"/>
        <end position="159"/>
    </location>
</feature>
<protein>
    <recommendedName>
        <fullName evidence="4">BZIP domain-containing protein</fullName>
    </recommendedName>
</protein>
<gene>
    <name evidence="2" type="ORF">CYCCA115_LOCUS11353</name>
</gene>
<feature type="region of interest" description="Disordered" evidence="1">
    <location>
        <begin position="291"/>
        <end position="345"/>
    </location>
</feature>
<sequence>MEEITKDQHSMDALRSLLQFRSRGYSEESSAASQAGKRVEEAQVDSPEGQKRSLVHKDDESPSSSNKHRRLAAVNEHVATASNAASASASAAAAGNENKPGSMNILGNFQSVNQDCQQQLQQQIQKRREAILSRVASSSNLTAAAAVSPHHHNHHHHHAQQNNNNGGLYFPSTVSSSMAAMQESMNMHHQHHQNNAYAQINLAAAQAAMIAAANAVAAVSRGEVHHQHHQQQQRYHHDDSHQHMLSPATLQQVQQQQQQQQQQPVTPPSSNCTAAYSSNAAAVVTAGRTSGNTIPATKSSTSIASLESSSSLHNNDTVSSTNSTSTSTTATTTTTTTTAKQLNIRREKVEAALRSKPQRGKKRDDLSAKERLELTRTRNREHAKTTRIRKKARYQELLDCETKLQILLQQQEIEELQQKAVETFISLRQNMIRCSCSCEQDTQDEDDEEEEALGYDYSKSSSSSFQEAPPKVLTMSVDHASILAKLVQNENQFDLQVSKIGASSTGASSSPSSSSSSLMLAMNQFMAMDHDIVDRAVERYGVGAQKYFLYQLKSGISLTKKPTSPGAGGITAMAEIELYMELTPCNRTHLQTCLLKVQFDESQQVLLQSVAWTVLKDSLADDETTVLLASTKREASSLSSSAQNKTGTASISRTVSSSKQAHYENDNDDDDANDNDANDTNSNKNNNNNNGLRRSNLLQSQPVFPSMVSLEQSKAMGQQGGSSSSLGMPL</sequence>
<feature type="compositionally biased region" description="Basic and acidic residues" evidence="1">
    <location>
        <begin position="48"/>
        <end position="60"/>
    </location>
</feature>